<dbReference type="EMBL" id="VOSK01000140">
    <property type="protein sequence ID" value="MPR28362.1"/>
    <property type="molecule type" value="Genomic_DNA"/>
</dbReference>
<feature type="compositionally biased region" description="Polar residues" evidence="3">
    <location>
        <begin position="284"/>
        <end position="296"/>
    </location>
</feature>
<accession>A0A5N7MMT3</accession>
<comment type="similarity">
    <text evidence="1">Belongs to the transglycosylase Slt family.</text>
</comment>
<name>A0A5N7MMT3_9HYPH</name>
<evidence type="ECO:0000259" key="4">
    <source>
        <dbReference type="Pfam" id="PF01464"/>
    </source>
</evidence>
<gene>
    <name evidence="5" type="ORF">FS320_25225</name>
</gene>
<dbReference type="CDD" id="cd00254">
    <property type="entry name" value="LT-like"/>
    <property type="match status" value="1"/>
</dbReference>
<dbReference type="InterPro" id="IPR023346">
    <property type="entry name" value="Lysozyme-like_dom_sf"/>
</dbReference>
<evidence type="ECO:0000256" key="3">
    <source>
        <dbReference type="SAM" id="MobiDB-lite"/>
    </source>
</evidence>
<proteinExistence type="inferred from homology"/>
<feature type="region of interest" description="Disordered" evidence="3">
    <location>
        <begin position="282"/>
        <end position="305"/>
    </location>
</feature>
<dbReference type="OrthoDB" id="9801695at2"/>
<dbReference type="SUPFAM" id="SSF53955">
    <property type="entry name" value="Lysozyme-like"/>
    <property type="match status" value="1"/>
</dbReference>
<comment type="similarity">
    <text evidence="2">Belongs to the virb1 family.</text>
</comment>
<reference evidence="5 6" key="1">
    <citation type="journal article" date="2019" name="Syst. Appl. Microbiol.">
        <title>Microvirga tunisiensis sp. nov., a root nodule symbiotic bacterium isolated from Lupinus micranthus and L. luteus grown in Northern Tunisia.</title>
        <authorList>
            <person name="Msaddak A."/>
            <person name="Rejili M."/>
            <person name="Duran D."/>
            <person name="Mars M."/>
            <person name="Palacios J.M."/>
            <person name="Ruiz-Argueso T."/>
            <person name="Rey L."/>
            <person name="Imperial J."/>
        </authorList>
    </citation>
    <scope>NUCLEOTIDE SEQUENCE [LARGE SCALE GENOMIC DNA]</scope>
    <source>
        <strain evidence="5 6">Lmie10</strain>
    </source>
</reference>
<protein>
    <submittedName>
        <fullName evidence="5">Lytic transglycosylase domain-containing protein</fullName>
    </submittedName>
</protein>
<evidence type="ECO:0000256" key="2">
    <source>
        <dbReference type="ARBA" id="ARBA00009387"/>
    </source>
</evidence>
<comment type="caution">
    <text evidence="5">The sequence shown here is derived from an EMBL/GenBank/DDBJ whole genome shotgun (WGS) entry which is preliminary data.</text>
</comment>
<sequence>MIAQCNVACSAVLEQTDSGQVIEVRGAAAAPDANPHLAQFDFSAGVEATLPQRTRHRSPTADERLNIRQNDVPLATAFIDTTNSVLEFTDAPADDAVEAGSRRPLASFPSPAGATKHAPDFLSVRLGSPSLPKARNMSNSFTSDQRDMYWLAVNVGRRFASRLGVRNSTPEEAMLVDLFTTMIQRESNFNPRAVSAAGAEGLGQLMPSTARQLGVKDPFSARHNLEGAATYLAEMLNEFRSIELALAAYNAGPAAVRKYGSIPPYRETRQYVSDILHAVGVGPHSNTRQTASSGKDTPSHLLFHR</sequence>
<evidence type="ECO:0000313" key="6">
    <source>
        <dbReference type="Proteomes" id="UP000403266"/>
    </source>
</evidence>
<dbReference type="PANTHER" id="PTHR37423">
    <property type="entry name" value="SOLUBLE LYTIC MUREIN TRANSGLYCOSYLASE-RELATED"/>
    <property type="match status" value="1"/>
</dbReference>
<feature type="domain" description="Transglycosylase SLT" evidence="4">
    <location>
        <begin position="176"/>
        <end position="268"/>
    </location>
</feature>
<evidence type="ECO:0000256" key="1">
    <source>
        <dbReference type="ARBA" id="ARBA00007734"/>
    </source>
</evidence>
<dbReference type="Gene3D" id="1.10.530.10">
    <property type="match status" value="1"/>
</dbReference>
<dbReference type="Proteomes" id="UP000403266">
    <property type="component" value="Unassembled WGS sequence"/>
</dbReference>
<organism evidence="5 6">
    <name type="scientific">Microvirga tunisiensis</name>
    <dbReference type="NCBI Taxonomy" id="2108360"/>
    <lineage>
        <taxon>Bacteria</taxon>
        <taxon>Pseudomonadati</taxon>
        <taxon>Pseudomonadota</taxon>
        <taxon>Alphaproteobacteria</taxon>
        <taxon>Hyphomicrobiales</taxon>
        <taxon>Methylobacteriaceae</taxon>
        <taxon>Microvirga</taxon>
    </lineage>
</organism>
<dbReference type="Pfam" id="PF01464">
    <property type="entry name" value="SLT"/>
    <property type="match status" value="1"/>
</dbReference>
<dbReference type="AlphaFoldDB" id="A0A5N7MMT3"/>
<keyword evidence="6" id="KW-1185">Reference proteome</keyword>
<dbReference type="PANTHER" id="PTHR37423:SF2">
    <property type="entry name" value="MEMBRANE-BOUND LYTIC MUREIN TRANSGLYCOSYLASE C"/>
    <property type="match status" value="1"/>
</dbReference>
<dbReference type="InterPro" id="IPR008258">
    <property type="entry name" value="Transglycosylase_SLT_dom_1"/>
</dbReference>
<evidence type="ECO:0000313" key="5">
    <source>
        <dbReference type="EMBL" id="MPR28362.1"/>
    </source>
</evidence>